<dbReference type="STRING" id="43265.A0A545VHI3"/>
<comment type="caution">
    <text evidence="3">The sequence shown here is derived from an EMBL/GenBank/DDBJ whole genome shotgun (WGS) entry which is preliminary data.</text>
</comment>
<dbReference type="Gene3D" id="2.170.270.10">
    <property type="entry name" value="SET domain"/>
    <property type="match status" value="1"/>
</dbReference>
<gene>
    <name evidence="3" type="ORF">IF1G_01129</name>
</gene>
<dbReference type="SUPFAM" id="SSF82199">
    <property type="entry name" value="SET domain"/>
    <property type="match status" value="1"/>
</dbReference>
<organism evidence="3 4">
    <name type="scientific">Cordyceps javanica</name>
    <dbReference type="NCBI Taxonomy" id="43265"/>
    <lineage>
        <taxon>Eukaryota</taxon>
        <taxon>Fungi</taxon>
        <taxon>Dikarya</taxon>
        <taxon>Ascomycota</taxon>
        <taxon>Pezizomycotina</taxon>
        <taxon>Sordariomycetes</taxon>
        <taxon>Hypocreomycetidae</taxon>
        <taxon>Hypocreales</taxon>
        <taxon>Cordycipitaceae</taxon>
        <taxon>Cordyceps</taxon>
    </lineage>
</organism>
<feature type="repeat" description="TPR" evidence="1">
    <location>
        <begin position="301"/>
        <end position="334"/>
    </location>
</feature>
<dbReference type="InterPro" id="IPR019734">
    <property type="entry name" value="TPR_rpt"/>
</dbReference>
<evidence type="ECO:0000313" key="4">
    <source>
        <dbReference type="Proteomes" id="UP000315783"/>
    </source>
</evidence>
<dbReference type="InterPro" id="IPR001214">
    <property type="entry name" value="SET_dom"/>
</dbReference>
<dbReference type="PANTHER" id="PTHR47643">
    <property type="entry name" value="TPR DOMAIN PROTEIN (AFU_ORTHOLOGUE AFUA_5G12710)"/>
    <property type="match status" value="1"/>
</dbReference>
<evidence type="ECO:0000259" key="2">
    <source>
        <dbReference type="PROSITE" id="PS50280"/>
    </source>
</evidence>
<dbReference type="PROSITE" id="PS50005">
    <property type="entry name" value="TPR"/>
    <property type="match status" value="1"/>
</dbReference>
<dbReference type="AlphaFoldDB" id="A0A545VHI3"/>
<accession>A0A545VHI3</accession>
<feature type="domain" description="SET" evidence="2">
    <location>
        <begin position="379"/>
        <end position="561"/>
    </location>
</feature>
<proteinExistence type="predicted"/>
<dbReference type="InterPro" id="IPR046341">
    <property type="entry name" value="SET_dom_sf"/>
</dbReference>
<protein>
    <submittedName>
        <fullName evidence="3">TPR domain-containing protein</fullName>
    </submittedName>
</protein>
<dbReference type="Proteomes" id="UP000315783">
    <property type="component" value="Unassembled WGS sequence"/>
</dbReference>
<dbReference type="EMBL" id="SPUK01000001">
    <property type="protein sequence ID" value="TQW01198.1"/>
    <property type="molecule type" value="Genomic_DNA"/>
</dbReference>
<dbReference type="SMART" id="SM00317">
    <property type="entry name" value="SET"/>
    <property type="match status" value="1"/>
</dbReference>
<name>A0A545VHI3_9HYPO</name>
<evidence type="ECO:0000313" key="3">
    <source>
        <dbReference type="EMBL" id="TQW01198.1"/>
    </source>
</evidence>
<keyword evidence="4" id="KW-1185">Reference proteome</keyword>
<dbReference type="Gene3D" id="1.25.40.10">
    <property type="entry name" value="Tetratricopeptide repeat domain"/>
    <property type="match status" value="1"/>
</dbReference>
<keyword evidence="1" id="KW-0802">TPR repeat</keyword>
<dbReference type="OrthoDB" id="1028014at2759"/>
<sequence length="663" mass="72802">MAGRTTVFLTPEETQRVTQKFKNGVEQRRTRAGQAWKAEDRKGLIQHATSTSLMQELSLASLGFGGAAPQKKSDDTMMTYAVGEPYQPSTADAKDLAPMKVADLQLESHHHGKKLTVRRISPVVELKTSAWAVVEGVGEQADQVVVLEIFLHKQRLGKDMLDSGSEFAVKEPFYTLNGDNEAVIRINHPSDLVITTFSEDPESWRDGYQVADPAVTPEQLKERGNTALGKQQYSLAHAYYTRGIAAADAAAAANPASTLPQDIRRNRAHVNLILQRYDEAKADALASLTDGASEEQRSLDSKAYFRAGSAAYALGEFAQAKKYFAEQDRLQPDNKTTQINIRRTARRLEEQEKGNHDMSKVVASLPKVQWKPDVASFDGQTTVKSSPGAGRGLFAARDFKAGELIMCEKAFCIVSSKDKAGTAVTALTVDLDDDYNIRVFPAGLHRAVVQKLLNNPSQAAKVLSLDSGDYKGVGETGTSTAEGPVVDTFQVHNIVQRNAFGLGPQSEDEDVSNATTGLWARASYLNHSCVANSVKDFAGDLIVLRAARHIRAGEEITHTYDENGDYDARQAALRKTWGFTCRCRLCTAEGSDGEDVRAARRKLAKEANEFAESNNPNGARIIALTKAKRLKKALDDTYDEKRFKDLPRLSTKVIDHWLAIAQR</sequence>
<dbReference type="PROSITE" id="PS50280">
    <property type="entry name" value="SET"/>
    <property type="match status" value="1"/>
</dbReference>
<dbReference type="SUPFAM" id="SSF48452">
    <property type="entry name" value="TPR-like"/>
    <property type="match status" value="1"/>
</dbReference>
<dbReference type="InterPro" id="IPR011990">
    <property type="entry name" value="TPR-like_helical_dom_sf"/>
</dbReference>
<evidence type="ECO:0000256" key="1">
    <source>
        <dbReference type="PROSITE-ProRule" id="PRU00339"/>
    </source>
</evidence>
<dbReference type="Pfam" id="PF00856">
    <property type="entry name" value="SET"/>
    <property type="match status" value="1"/>
</dbReference>
<dbReference type="InterPro" id="IPR053209">
    <property type="entry name" value="Gramillin-biosynth_MTr"/>
</dbReference>
<reference evidence="3 4" key="1">
    <citation type="journal article" date="2019" name="Appl. Microbiol. Biotechnol.">
        <title>Genome sequence of Isaria javanica and comparative genome analysis insights into family S53 peptidase evolution in fungal entomopathogens.</title>
        <authorList>
            <person name="Lin R."/>
            <person name="Zhang X."/>
            <person name="Xin B."/>
            <person name="Zou M."/>
            <person name="Gao Y."/>
            <person name="Qin F."/>
            <person name="Hu Q."/>
            <person name="Xie B."/>
            <person name="Cheng X."/>
        </authorList>
    </citation>
    <scope>NUCLEOTIDE SEQUENCE [LARGE SCALE GENOMIC DNA]</scope>
    <source>
        <strain evidence="3 4">IJ1G</strain>
    </source>
</reference>
<dbReference type="PANTHER" id="PTHR47643:SF2">
    <property type="entry name" value="TPR DOMAIN PROTEIN (AFU_ORTHOLOGUE AFUA_5G12710)"/>
    <property type="match status" value="1"/>
</dbReference>